<comment type="caution">
    <text evidence="1">The sequence shown here is derived from an EMBL/GenBank/DDBJ whole genome shotgun (WGS) entry which is preliminary data.</text>
</comment>
<evidence type="ECO:0000313" key="2">
    <source>
        <dbReference type="Proteomes" id="UP000256845"/>
    </source>
</evidence>
<evidence type="ECO:0000313" key="1">
    <source>
        <dbReference type="EMBL" id="RED51050.1"/>
    </source>
</evidence>
<dbReference type="EMBL" id="QRDW01000004">
    <property type="protein sequence ID" value="RED51050.1"/>
    <property type="molecule type" value="Genomic_DNA"/>
</dbReference>
<dbReference type="Gene3D" id="3.40.190.10">
    <property type="entry name" value="Periplasmic binding protein-like II"/>
    <property type="match status" value="2"/>
</dbReference>
<name>A0A3D9HNH3_9PROT</name>
<reference evidence="1 2" key="1">
    <citation type="submission" date="2018-07" db="EMBL/GenBank/DDBJ databases">
        <title>Genomic Encyclopedia of Type Strains, Phase III (KMG-III): the genomes of soil and plant-associated and newly described type strains.</title>
        <authorList>
            <person name="Whitman W."/>
        </authorList>
    </citation>
    <scope>NUCLEOTIDE SEQUENCE [LARGE SCALE GENOMIC DNA]</scope>
    <source>
        <strain evidence="1 2">CECT 8488</strain>
    </source>
</reference>
<gene>
    <name evidence="1" type="ORF">DFP90_104328</name>
</gene>
<protein>
    <submittedName>
        <fullName evidence="1">Amino acid ABC transporter substrate-binding protein (PAAT family)</fullName>
    </submittedName>
</protein>
<dbReference type="SUPFAM" id="SSF53850">
    <property type="entry name" value="Periplasmic binding protein-like II"/>
    <property type="match status" value="1"/>
</dbReference>
<proteinExistence type="predicted"/>
<dbReference type="AlphaFoldDB" id="A0A3D9HNH3"/>
<keyword evidence="2" id="KW-1185">Reference proteome</keyword>
<sequence>MGQSLAIRQKLMICFSFLALSFFLIPPPAAFGDSLPIKVLGYHFPPYLDQKNNQGITHDFLEFLNENQENFQFKLEFTTSKRRYRALEQRRGDMFFFEMPEWGWEGSGVAYQSTRPILRGGEYYIALAKPDRDQSYFLPLRERKIAAILGFHYGFANFNADQKWLKAHFNIILSNSQKKNLDLLRKHRVEVAVMPISFLAHELRQQPELHDLFLVSEQPDQFYHLGTIIHPDAPIATAEMEAMLQQLKKSGQLQRFFERYNLGNQLIY</sequence>
<dbReference type="RefSeq" id="WP_181905333.1">
    <property type="nucleotide sequence ID" value="NZ_QRDW01000004.1"/>
</dbReference>
<organism evidence="1 2">
    <name type="scientific">Aestuariispira insulae</name>
    <dbReference type="NCBI Taxonomy" id="1461337"/>
    <lineage>
        <taxon>Bacteria</taxon>
        <taxon>Pseudomonadati</taxon>
        <taxon>Pseudomonadota</taxon>
        <taxon>Alphaproteobacteria</taxon>
        <taxon>Rhodospirillales</taxon>
        <taxon>Kiloniellaceae</taxon>
        <taxon>Aestuariispira</taxon>
    </lineage>
</organism>
<dbReference type="Proteomes" id="UP000256845">
    <property type="component" value="Unassembled WGS sequence"/>
</dbReference>
<accession>A0A3D9HNH3</accession>